<keyword evidence="1 5" id="KW-0963">Cytoplasm</keyword>
<reference evidence="7 8" key="1">
    <citation type="submission" date="2021-01" db="EMBL/GenBank/DDBJ databases">
        <title>Draft Genome Sequence and Polyhydroxyalkanoate Biosynthetic Potential of Jeongeupia naejangsanensis Type Strain DSM 24253.</title>
        <authorList>
            <person name="Turrini P."/>
            <person name="Artuso I."/>
            <person name="Lugli G.A."/>
            <person name="Frangipani E."/>
            <person name="Ventura M."/>
            <person name="Visca P."/>
        </authorList>
    </citation>
    <scope>NUCLEOTIDE SEQUENCE [LARGE SCALE GENOMIC DNA]</scope>
    <source>
        <strain evidence="7 8">DSM 24253</strain>
    </source>
</reference>
<dbReference type="RefSeq" id="WP_203539326.1">
    <property type="nucleotide sequence ID" value="NZ_JAESND010000008.1"/>
</dbReference>
<dbReference type="NCBIfam" id="TIGR00250">
    <property type="entry name" value="RNAse_H_YqgF"/>
    <property type="match status" value="1"/>
</dbReference>
<evidence type="ECO:0000256" key="3">
    <source>
        <dbReference type="ARBA" id="ARBA00022722"/>
    </source>
</evidence>
<evidence type="ECO:0000256" key="4">
    <source>
        <dbReference type="ARBA" id="ARBA00022801"/>
    </source>
</evidence>
<evidence type="ECO:0000256" key="1">
    <source>
        <dbReference type="ARBA" id="ARBA00022490"/>
    </source>
</evidence>
<dbReference type="SMART" id="SM00732">
    <property type="entry name" value="YqgFc"/>
    <property type="match status" value="1"/>
</dbReference>
<dbReference type="InterPro" id="IPR012337">
    <property type="entry name" value="RNaseH-like_sf"/>
</dbReference>
<keyword evidence="4 5" id="KW-0378">Hydrolase</keyword>
<dbReference type="EMBL" id="JAESND010000008">
    <property type="protein sequence ID" value="MBM3117098.1"/>
    <property type="molecule type" value="Genomic_DNA"/>
</dbReference>
<dbReference type="Gene3D" id="3.30.420.140">
    <property type="entry name" value="YqgF/RNase H-like domain"/>
    <property type="match status" value="1"/>
</dbReference>
<dbReference type="InterPro" id="IPR037027">
    <property type="entry name" value="YqgF/RNaseH-like_dom_sf"/>
</dbReference>
<dbReference type="EC" id="3.1.-.-" evidence="5"/>
<evidence type="ECO:0000256" key="2">
    <source>
        <dbReference type="ARBA" id="ARBA00022517"/>
    </source>
</evidence>
<comment type="function">
    <text evidence="5">Could be a nuclease involved in processing of the 5'-end of pre-16S rRNA.</text>
</comment>
<gene>
    <name evidence="7" type="primary">ruvX</name>
    <name evidence="7" type="ORF">JMJ54_14775</name>
</gene>
<evidence type="ECO:0000259" key="6">
    <source>
        <dbReference type="SMART" id="SM00732"/>
    </source>
</evidence>
<evidence type="ECO:0000313" key="8">
    <source>
        <dbReference type="Proteomes" id="UP000809431"/>
    </source>
</evidence>
<name>A0ABS2BPZ2_9NEIS</name>
<proteinExistence type="inferred from homology"/>
<dbReference type="InterPro" id="IPR006641">
    <property type="entry name" value="YqgF/RNaseH-like_dom"/>
</dbReference>
<evidence type="ECO:0000256" key="5">
    <source>
        <dbReference type="HAMAP-Rule" id="MF_00651"/>
    </source>
</evidence>
<comment type="similarity">
    <text evidence="5">Belongs to the YqgF HJR family.</text>
</comment>
<dbReference type="CDD" id="cd16964">
    <property type="entry name" value="YqgF"/>
    <property type="match status" value="1"/>
</dbReference>
<feature type="domain" description="YqgF/RNase H-like" evidence="6">
    <location>
        <begin position="2"/>
        <end position="102"/>
    </location>
</feature>
<dbReference type="PANTHER" id="PTHR33317">
    <property type="entry name" value="POLYNUCLEOTIDYL TRANSFERASE, RIBONUCLEASE H-LIKE SUPERFAMILY PROTEIN"/>
    <property type="match status" value="1"/>
</dbReference>
<sequence>MSTILAFDFGEARIGVAMGSTELGIAHPLETIATVETDKRFARIEALITQWQPTLFVVGLPLGIDGEEQLASRLARKFASRLTGRFGLPVTLVDERYTSKSASMALDDTGLRGRRQKPVLDQVAAMQILQAHFDQIAEQGGAR</sequence>
<dbReference type="PANTHER" id="PTHR33317:SF4">
    <property type="entry name" value="POLYNUCLEOTIDYL TRANSFERASE, RIBONUCLEASE H-LIKE SUPERFAMILY PROTEIN"/>
    <property type="match status" value="1"/>
</dbReference>
<dbReference type="Proteomes" id="UP000809431">
    <property type="component" value="Unassembled WGS sequence"/>
</dbReference>
<comment type="caution">
    <text evidence="7">The sequence shown here is derived from an EMBL/GenBank/DDBJ whole genome shotgun (WGS) entry which is preliminary data.</text>
</comment>
<accession>A0ABS2BPZ2</accession>
<dbReference type="InterPro" id="IPR005227">
    <property type="entry name" value="YqgF"/>
</dbReference>
<organism evidence="7 8">
    <name type="scientific">Jeongeupia naejangsanensis</name>
    <dbReference type="NCBI Taxonomy" id="613195"/>
    <lineage>
        <taxon>Bacteria</taxon>
        <taxon>Pseudomonadati</taxon>
        <taxon>Pseudomonadota</taxon>
        <taxon>Betaproteobacteria</taxon>
        <taxon>Neisseriales</taxon>
        <taxon>Chitinibacteraceae</taxon>
        <taxon>Jeongeupia</taxon>
    </lineage>
</organism>
<dbReference type="Pfam" id="PF03652">
    <property type="entry name" value="RuvX"/>
    <property type="match status" value="1"/>
</dbReference>
<comment type="subcellular location">
    <subcellularLocation>
        <location evidence="5">Cytoplasm</location>
    </subcellularLocation>
</comment>
<keyword evidence="3 5" id="KW-0540">Nuclease</keyword>
<keyword evidence="8" id="KW-1185">Reference proteome</keyword>
<protein>
    <recommendedName>
        <fullName evidence="5">Putative pre-16S rRNA nuclease</fullName>
        <ecNumber evidence="5">3.1.-.-</ecNumber>
    </recommendedName>
</protein>
<dbReference type="SUPFAM" id="SSF53098">
    <property type="entry name" value="Ribonuclease H-like"/>
    <property type="match status" value="1"/>
</dbReference>
<keyword evidence="2 5" id="KW-0690">Ribosome biogenesis</keyword>
<dbReference type="HAMAP" id="MF_00651">
    <property type="entry name" value="Nuclease_YqgF"/>
    <property type="match status" value="1"/>
</dbReference>
<evidence type="ECO:0000313" key="7">
    <source>
        <dbReference type="EMBL" id="MBM3117098.1"/>
    </source>
</evidence>